<evidence type="ECO:0000256" key="8">
    <source>
        <dbReference type="ARBA" id="ARBA00023163"/>
    </source>
</evidence>
<proteinExistence type="predicted"/>
<reference evidence="12 13" key="1">
    <citation type="submission" date="2015-03" db="EMBL/GenBank/DDBJ databases">
        <title>Genomics and transcriptomics of the oil-accumulating basidiomycete yeast T. oleaginosus allow insights into substrate utilization and the diverse evolutionary trajectories of mating systems in fungi.</title>
        <authorList>
            <consortium name="DOE Joint Genome Institute"/>
            <person name="Kourist R."/>
            <person name="Kracht O."/>
            <person name="Bracharz F."/>
            <person name="Lipzen A."/>
            <person name="Nolan M."/>
            <person name="Ohm R."/>
            <person name="Grigoriev I."/>
            <person name="Sun S."/>
            <person name="Heitman J."/>
            <person name="Bruck T."/>
            <person name="Nowrousian M."/>
        </authorList>
    </citation>
    <scope>NUCLEOTIDE SEQUENCE [LARGE SCALE GENOMIC DNA]</scope>
    <source>
        <strain evidence="12 13">IBC0246</strain>
    </source>
</reference>
<evidence type="ECO:0000256" key="6">
    <source>
        <dbReference type="ARBA" id="ARBA00022843"/>
    </source>
</evidence>
<evidence type="ECO:0000259" key="11">
    <source>
        <dbReference type="Pfam" id="PF10497"/>
    </source>
</evidence>
<dbReference type="InterPro" id="IPR018866">
    <property type="entry name" value="Znf-4CXXC_R1"/>
</dbReference>
<feature type="region of interest" description="Disordered" evidence="10">
    <location>
        <begin position="1"/>
        <end position="73"/>
    </location>
</feature>
<dbReference type="CDD" id="cd00065">
    <property type="entry name" value="FYVE_like_SF"/>
    <property type="match status" value="1"/>
</dbReference>
<gene>
    <name evidence="12" type="ORF">CC85DRAFT_282836</name>
</gene>
<keyword evidence="13" id="KW-1185">Reference proteome</keyword>
<feature type="domain" description="Zinc-finger" evidence="11">
    <location>
        <begin position="229"/>
        <end position="297"/>
    </location>
</feature>
<evidence type="ECO:0000256" key="4">
    <source>
        <dbReference type="ARBA" id="ARBA00022499"/>
    </source>
</evidence>
<dbReference type="OrthoDB" id="298344at2759"/>
<dbReference type="RefSeq" id="XP_018281839.1">
    <property type="nucleotide sequence ID" value="XM_018422125.1"/>
</dbReference>
<organism evidence="12 13">
    <name type="scientific">Cutaneotrichosporon oleaginosum</name>
    <dbReference type="NCBI Taxonomy" id="879819"/>
    <lineage>
        <taxon>Eukaryota</taxon>
        <taxon>Fungi</taxon>
        <taxon>Dikarya</taxon>
        <taxon>Basidiomycota</taxon>
        <taxon>Agaricomycotina</taxon>
        <taxon>Tremellomycetes</taxon>
        <taxon>Trichosporonales</taxon>
        <taxon>Trichosporonaceae</taxon>
        <taxon>Cutaneotrichosporon</taxon>
    </lineage>
</organism>
<dbReference type="GeneID" id="28982728"/>
<feature type="region of interest" description="Disordered" evidence="10">
    <location>
        <begin position="370"/>
        <end position="510"/>
    </location>
</feature>
<accession>A0A0J0XWC1</accession>
<protein>
    <recommendedName>
        <fullName evidence="11">Zinc-finger domain-containing protein</fullName>
    </recommendedName>
</protein>
<evidence type="ECO:0000256" key="2">
    <source>
        <dbReference type="ARBA" id="ARBA00004496"/>
    </source>
</evidence>
<comment type="subcellular location">
    <subcellularLocation>
        <location evidence="2">Cytoplasm</location>
    </subcellularLocation>
    <subcellularLocation>
        <location evidence="1">Nucleus</location>
    </subcellularLocation>
</comment>
<dbReference type="PANTHER" id="PTHR31169:SF8">
    <property type="entry name" value="ZINC-FINGER DOMAIN OF MONOAMINE-OXIDASE A REPRESSOR R1 PROTEIN"/>
    <property type="match status" value="1"/>
</dbReference>
<evidence type="ECO:0000313" key="12">
    <source>
        <dbReference type="EMBL" id="KLT45348.1"/>
    </source>
</evidence>
<evidence type="ECO:0000313" key="13">
    <source>
        <dbReference type="Proteomes" id="UP000053611"/>
    </source>
</evidence>
<evidence type="ECO:0000256" key="5">
    <source>
        <dbReference type="ARBA" id="ARBA00022553"/>
    </source>
</evidence>
<dbReference type="AlphaFoldDB" id="A0A0J0XWC1"/>
<dbReference type="GO" id="GO:0005737">
    <property type="term" value="C:cytoplasm"/>
    <property type="evidence" value="ECO:0007669"/>
    <property type="project" value="UniProtKB-SubCell"/>
</dbReference>
<dbReference type="InterPro" id="IPR040221">
    <property type="entry name" value="CDCA7/CDA7L"/>
</dbReference>
<evidence type="ECO:0000256" key="1">
    <source>
        <dbReference type="ARBA" id="ARBA00004123"/>
    </source>
</evidence>
<dbReference type="GO" id="GO:0005634">
    <property type="term" value="C:nucleus"/>
    <property type="evidence" value="ECO:0007669"/>
    <property type="project" value="UniProtKB-SubCell"/>
</dbReference>
<feature type="compositionally biased region" description="Low complexity" evidence="10">
    <location>
        <begin position="452"/>
        <end position="461"/>
    </location>
</feature>
<dbReference type="Proteomes" id="UP000053611">
    <property type="component" value="Unassembled WGS sequence"/>
</dbReference>
<keyword evidence="9" id="KW-0539">Nucleus</keyword>
<keyword evidence="5" id="KW-0597">Phosphoprotein</keyword>
<keyword evidence="6" id="KW-0832">Ubl conjugation</keyword>
<keyword evidence="4" id="KW-1017">Isopeptide bond</keyword>
<evidence type="ECO:0000256" key="10">
    <source>
        <dbReference type="SAM" id="MobiDB-lite"/>
    </source>
</evidence>
<dbReference type="GO" id="GO:0006355">
    <property type="term" value="P:regulation of DNA-templated transcription"/>
    <property type="evidence" value="ECO:0007669"/>
    <property type="project" value="InterPro"/>
</dbReference>
<keyword evidence="3" id="KW-0963">Cytoplasm</keyword>
<keyword evidence="7" id="KW-0805">Transcription regulation</keyword>
<keyword evidence="8" id="KW-0804">Transcription</keyword>
<dbReference type="PANTHER" id="PTHR31169">
    <property type="entry name" value="OS05G0300700 PROTEIN"/>
    <property type="match status" value="1"/>
</dbReference>
<dbReference type="Pfam" id="PF10497">
    <property type="entry name" value="zf-4CXXC_R1"/>
    <property type="match status" value="1"/>
</dbReference>
<evidence type="ECO:0000256" key="7">
    <source>
        <dbReference type="ARBA" id="ARBA00023015"/>
    </source>
</evidence>
<feature type="compositionally biased region" description="Polar residues" evidence="10">
    <location>
        <begin position="9"/>
        <end position="19"/>
    </location>
</feature>
<feature type="compositionally biased region" description="Basic residues" evidence="10">
    <location>
        <begin position="42"/>
        <end position="51"/>
    </location>
</feature>
<dbReference type="STRING" id="879819.A0A0J0XWC1"/>
<sequence>MMTAEGPSSAGSSRPTSPRSPLFVPNGAEAGPGPATQEARRARSPSRRSRSLPKLSSASEASNDDEDDYERQRLKRMQENQSLLAELDIFGAAIAEPAPRPAPRRQKHVERRDRYGYIVSLPPPGKRHVLAAIEVRTERAVRRAIDAGEYIDCTHWAAGEERRWRFGWGNGVLEEGEEAVVDGIGPDFRWKEAVEDESEDEPTPTPVPVQAGSPPQESVKKKYSDLPEGTCHQCRRRSDKPKMRCRNIEGGCENLFCETCCRRYYYFDFDEESRSFVCPVCLDKCNCKHHLEEQGLGHLAGKAFRAPGEGLPGETVQHYIERYIENKGREEPPFDRVRLVNMDEDIVAPPLTAEWKEWLEDQRCERLGIKRKKHGRKSKAGGKGKRKAKALTEATGELGGSEVTGGKGKGKGKSKQPLLRPGMGGKDASLVKQINAAAASKKKRKRRDSADASDAQANQAQTFDTPTELGDTGAPILLRFRPPRVREIDSDGDSVRGYSSDESETSNSGQLTTNDFLARMAQAVVPTLPNYPLEGTALGGIEIEGIQALDTSMNVDLSDVNLASSPGHLAPVSGSSLHHLHMSGAELMNGEFMHLPGQGNVQAHTPEPSDLRLTLAPAASLEAPAANFGVSPATPNNRRFAFSELSPPSCDPLPALYPAFPELQATYSPGQYPPYSPVLHPPHSPALHPP</sequence>
<feature type="compositionally biased region" description="Basic residues" evidence="10">
    <location>
        <begin position="370"/>
        <end position="389"/>
    </location>
</feature>
<feature type="region of interest" description="Disordered" evidence="10">
    <location>
        <begin position="193"/>
        <end position="223"/>
    </location>
</feature>
<dbReference type="EMBL" id="KQ087182">
    <property type="protein sequence ID" value="KLT45348.1"/>
    <property type="molecule type" value="Genomic_DNA"/>
</dbReference>
<name>A0A0J0XWC1_9TREE</name>
<feature type="compositionally biased region" description="Gly residues" evidence="10">
    <location>
        <begin position="397"/>
        <end position="407"/>
    </location>
</feature>
<evidence type="ECO:0000256" key="9">
    <source>
        <dbReference type="ARBA" id="ARBA00023242"/>
    </source>
</evidence>
<feature type="compositionally biased region" description="Low complexity" evidence="10">
    <location>
        <begin position="52"/>
        <end position="61"/>
    </location>
</feature>
<evidence type="ECO:0000256" key="3">
    <source>
        <dbReference type="ARBA" id="ARBA00022490"/>
    </source>
</evidence>